<gene>
    <name evidence="1" type="ORF">FRZ02_02210</name>
</gene>
<evidence type="ECO:0000313" key="2">
    <source>
        <dbReference type="Proteomes" id="UP000318052"/>
    </source>
</evidence>
<accession>A0ABY3H5S3</accession>
<dbReference type="EMBL" id="VOGX01000007">
    <property type="protein sequence ID" value="TWV28069.1"/>
    <property type="molecule type" value="Genomic_DNA"/>
</dbReference>
<organism evidence="1 2">
    <name type="scientific">Streptomyces albidoflavus</name>
    <dbReference type="NCBI Taxonomy" id="1886"/>
    <lineage>
        <taxon>Bacteria</taxon>
        <taxon>Bacillati</taxon>
        <taxon>Actinomycetota</taxon>
        <taxon>Actinomycetes</taxon>
        <taxon>Kitasatosporales</taxon>
        <taxon>Streptomycetaceae</taxon>
        <taxon>Streptomyces</taxon>
        <taxon>Streptomyces albidoflavus group</taxon>
    </lineage>
</organism>
<evidence type="ECO:0008006" key="3">
    <source>
        <dbReference type="Google" id="ProtNLM"/>
    </source>
</evidence>
<reference evidence="2" key="1">
    <citation type="journal article" date="2019" name="Microbiol. Resour. Announc.">
        <title>Draft Genomic Sequences of Streptomyces misionensis and Streptomyces albidoflavus, bacteria applied for phytopathogen biocontrol.</title>
        <authorList>
            <person name="Pylro V."/>
            <person name="Dias A."/>
            <person name="Andreote F."/>
            <person name="Varani A."/>
            <person name="Andreote C."/>
            <person name="Bernardo E."/>
            <person name="Martins T."/>
        </authorList>
    </citation>
    <scope>NUCLEOTIDE SEQUENCE [LARGE SCALE GENOMIC DNA]</scope>
    <source>
        <strain evidence="2">77</strain>
    </source>
</reference>
<protein>
    <recommendedName>
        <fullName evidence="3">Secreted protein</fullName>
    </recommendedName>
</protein>
<proteinExistence type="predicted"/>
<comment type="caution">
    <text evidence="1">The sequence shown here is derived from an EMBL/GenBank/DDBJ whole genome shotgun (WGS) entry which is preliminary data.</text>
</comment>
<evidence type="ECO:0000313" key="1">
    <source>
        <dbReference type="EMBL" id="TWV28069.1"/>
    </source>
</evidence>
<dbReference type="Proteomes" id="UP000318052">
    <property type="component" value="Unassembled WGS sequence"/>
</dbReference>
<sequence>MGNWIAGCAVSISLVALYFSYAQFMLNRRIKREASQPYVVPDIQPREGGSGILVFTLQNIGSTVARNVEIDVDPPFQGGEGGDWDDKLRVALGRRLSHLPPGRRLEWYFTFGPRFYQRADLPRKYTVKVRATGPSGPVEEMSYLIDLDLMQETALDRETVVAKLGEIAKYVSKQARQR</sequence>
<dbReference type="RefSeq" id="WP_129804914.1">
    <property type="nucleotide sequence ID" value="NZ_CP108450.1"/>
</dbReference>
<name>A0ABY3H5S3_9ACTN</name>
<keyword evidence="2" id="KW-1185">Reference proteome</keyword>